<accession>A0A1M6XAA5</accession>
<reference evidence="2 3" key="1">
    <citation type="submission" date="2016-11" db="EMBL/GenBank/DDBJ databases">
        <authorList>
            <person name="Jaros S."/>
            <person name="Januszkiewicz K."/>
            <person name="Wedrychowicz H."/>
        </authorList>
    </citation>
    <scope>NUCLEOTIDE SEQUENCE [LARGE SCALE GENOMIC DNA]</scope>
    <source>
        <strain evidence="2 3">DSM 14214</strain>
    </source>
</reference>
<dbReference type="EMBL" id="FRAH01000061">
    <property type="protein sequence ID" value="SHL02886.1"/>
    <property type="molecule type" value="Genomic_DNA"/>
</dbReference>
<evidence type="ECO:0000313" key="2">
    <source>
        <dbReference type="EMBL" id="SHL02886.1"/>
    </source>
</evidence>
<gene>
    <name evidence="2" type="ORF">SAMN02745138_02751</name>
</gene>
<sequence>MEREKQKKRAKIHIKKKKGNQTHEGLYDTTEKTTKKDLLKRGGLLFSQRLNT</sequence>
<dbReference type="AlphaFoldDB" id="A0A1M6XAA5"/>
<feature type="compositionally biased region" description="Basic residues" evidence="1">
    <location>
        <begin position="1"/>
        <end position="20"/>
    </location>
</feature>
<proteinExistence type="predicted"/>
<organism evidence="2 3">
    <name type="scientific">Anaerotignum lactatifermentans DSM 14214</name>
    <dbReference type="NCBI Taxonomy" id="1121323"/>
    <lineage>
        <taxon>Bacteria</taxon>
        <taxon>Bacillati</taxon>
        <taxon>Bacillota</taxon>
        <taxon>Clostridia</taxon>
        <taxon>Lachnospirales</taxon>
        <taxon>Anaerotignaceae</taxon>
        <taxon>Anaerotignum</taxon>
    </lineage>
</organism>
<evidence type="ECO:0000256" key="1">
    <source>
        <dbReference type="SAM" id="MobiDB-lite"/>
    </source>
</evidence>
<evidence type="ECO:0000313" key="3">
    <source>
        <dbReference type="Proteomes" id="UP000183975"/>
    </source>
</evidence>
<protein>
    <submittedName>
        <fullName evidence="2">Uncharacterized protein</fullName>
    </submittedName>
</protein>
<name>A0A1M6XAA5_9FIRM</name>
<feature type="region of interest" description="Disordered" evidence="1">
    <location>
        <begin position="1"/>
        <end position="24"/>
    </location>
</feature>
<dbReference type="Proteomes" id="UP000183975">
    <property type="component" value="Unassembled WGS sequence"/>
</dbReference>
<keyword evidence="3" id="KW-1185">Reference proteome</keyword>